<feature type="compositionally biased region" description="Polar residues" evidence="1">
    <location>
        <begin position="14"/>
        <end position="25"/>
    </location>
</feature>
<evidence type="ECO:0000256" key="1">
    <source>
        <dbReference type="SAM" id="MobiDB-lite"/>
    </source>
</evidence>
<accession>A0A817ASK7</accession>
<organism evidence="2">
    <name type="scientific">Brassica napus</name>
    <name type="common">Rape</name>
    <dbReference type="NCBI Taxonomy" id="3708"/>
    <lineage>
        <taxon>Eukaryota</taxon>
        <taxon>Viridiplantae</taxon>
        <taxon>Streptophyta</taxon>
        <taxon>Embryophyta</taxon>
        <taxon>Tracheophyta</taxon>
        <taxon>Spermatophyta</taxon>
        <taxon>Magnoliopsida</taxon>
        <taxon>eudicotyledons</taxon>
        <taxon>Gunneridae</taxon>
        <taxon>Pentapetalae</taxon>
        <taxon>rosids</taxon>
        <taxon>malvids</taxon>
        <taxon>Brassicales</taxon>
        <taxon>Brassicaceae</taxon>
        <taxon>Brassiceae</taxon>
        <taxon>Brassica</taxon>
    </lineage>
</organism>
<evidence type="ECO:0000313" key="2">
    <source>
        <dbReference type="EMBL" id="CAF2272518.1"/>
    </source>
</evidence>
<dbReference type="Gramene" id="CDX74486">
    <property type="protein sequence ID" value="CDX74486"/>
    <property type="gene ID" value="GSBRNA2T00114374001"/>
</dbReference>
<reference evidence="2" key="1">
    <citation type="submission" date="2021-01" db="EMBL/GenBank/DDBJ databases">
        <authorList>
            <consortium name="Genoscope - CEA"/>
            <person name="William W."/>
        </authorList>
    </citation>
    <scope>NUCLEOTIDE SEQUENCE</scope>
</reference>
<gene>
    <name evidence="2" type="ORF">DARMORV10_A04P11910.1</name>
</gene>
<dbReference type="EMBL" id="HG994358">
    <property type="protein sequence ID" value="CAF2272518.1"/>
    <property type="molecule type" value="Genomic_DNA"/>
</dbReference>
<sequence>MTHPKTACRAPQRNAHTNISNSSGEASGEETPLQQSTPRHQTLAHDAAHIEGEQTGEAAAKRENLD</sequence>
<proteinExistence type="predicted"/>
<name>A0A817ASK7_BRANA</name>
<dbReference type="Proteomes" id="UP001295469">
    <property type="component" value="Chromosome A04"/>
</dbReference>
<protein>
    <submittedName>
        <fullName evidence="2">(rape) hypothetical protein</fullName>
    </submittedName>
</protein>
<feature type="region of interest" description="Disordered" evidence="1">
    <location>
        <begin position="1"/>
        <end position="66"/>
    </location>
</feature>
<dbReference type="AlphaFoldDB" id="A0A817ASK7"/>